<feature type="transmembrane region" description="Helical" evidence="1">
    <location>
        <begin position="64"/>
        <end position="89"/>
    </location>
</feature>
<dbReference type="STRING" id="400772.RR49_00996"/>
<name>A0A0F0LVY9_9MICO</name>
<organism evidence="2 3">
    <name type="scientific">Microbacterium ginsengisoli</name>
    <dbReference type="NCBI Taxonomy" id="400772"/>
    <lineage>
        <taxon>Bacteria</taxon>
        <taxon>Bacillati</taxon>
        <taxon>Actinomycetota</taxon>
        <taxon>Actinomycetes</taxon>
        <taxon>Micrococcales</taxon>
        <taxon>Microbacteriaceae</taxon>
        <taxon>Microbacterium</taxon>
    </lineage>
</organism>
<evidence type="ECO:0008006" key="4">
    <source>
        <dbReference type="Google" id="ProtNLM"/>
    </source>
</evidence>
<dbReference type="Proteomes" id="UP000033451">
    <property type="component" value="Unassembled WGS sequence"/>
</dbReference>
<evidence type="ECO:0000313" key="3">
    <source>
        <dbReference type="Proteomes" id="UP000033451"/>
    </source>
</evidence>
<feature type="transmembrane region" description="Helical" evidence="1">
    <location>
        <begin position="37"/>
        <end position="57"/>
    </location>
</feature>
<protein>
    <recommendedName>
        <fullName evidence="4">Histidinol dehydrogenase</fullName>
    </recommendedName>
</protein>
<gene>
    <name evidence="2" type="ORF">RR49_00996</name>
</gene>
<dbReference type="RefSeq" id="WP_048809217.1">
    <property type="nucleotide sequence ID" value="NZ_JYIY01000067.1"/>
</dbReference>
<accession>A0A0F0LVY9</accession>
<keyword evidence="3" id="KW-1185">Reference proteome</keyword>
<dbReference type="EMBL" id="JYIY01000067">
    <property type="protein sequence ID" value="KJL37273.1"/>
    <property type="molecule type" value="Genomic_DNA"/>
</dbReference>
<reference evidence="2 3" key="1">
    <citation type="submission" date="2015-02" db="EMBL/GenBank/DDBJ databases">
        <title>Draft genome sequences of ten Microbacterium spp. with emphasis on heavy metal contaminated environments.</title>
        <authorList>
            <person name="Corretto E."/>
        </authorList>
    </citation>
    <scope>NUCLEOTIDE SEQUENCE [LARGE SCALE GENOMIC DNA]</scope>
    <source>
        <strain evidence="2 3">DSM 18659</strain>
    </source>
</reference>
<dbReference type="PATRIC" id="fig|400772.4.peg.1022"/>
<feature type="transmembrane region" description="Helical" evidence="1">
    <location>
        <begin position="95"/>
        <end position="114"/>
    </location>
</feature>
<keyword evidence="1" id="KW-0812">Transmembrane</keyword>
<evidence type="ECO:0000313" key="2">
    <source>
        <dbReference type="EMBL" id="KJL37273.1"/>
    </source>
</evidence>
<sequence>MTLLQRLGAYVLALAIGLFYGAAGSFAHSIVVGGWLPLGLIVALIGSTALLLALRLLSGDRWAVLAAALGMMGATWVLAQTSAGGSIIFSQLHPVLANVWMIVVPLVAAVIVAWPDLSRARRAPQPVTHP</sequence>
<keyword evidence="1" id="KW-1133">Transmembrane helix</keyword>
<keyword evidence="1" id="KW-0472">Membrane</keyword>
<comment type="caution">
    <text evidence="2">The sequence shown here is derived from an EMBL/GenBank/DDBJ whole genome shotgun (WGS) entry which is preliminary data.</text>
</comment>
<dbReference type="AlphaFoldDB" id="A0A0F0LVY9"/>
<evidence type="ECO:0000256" key="1">
    <source>
        <dbReference type="SAM" id="Phobius"/>
    </source>
</evidence>
<dbReference type="InterPro" id="IPR046095">
    <property type="entry name" value="DUF6113"/>
</dbReference>
<dbReference type="Pfam" id="PF19608">
    <property type="entry name" value="DUF6113"/>
    <property type="match status" value="1"/>
</dbReference>
<proteinExistence type="predicted"/>